<dbReference type="HAMAP" id="MF_01444">
    <property type="entry name" value="2H_phosphoesterase_YjcG"/>
    <property type="match status" value="1"/>
</dbReference>
<evidence type="ECO:0000256" key="2">
    <source>
        <dbReference type="HAMAP-Rule" id="MF_01444"/>
    </source>
</evidence>
<evidence type="ECO:0000313" key="3">
    <source>
        <dbReference type="EMBL" id="TLS50464.1"/>
    </source>
</evidence>
<feature type="short sequence motif" description="HXTX 2" evidence="2">
    <location>
        <begin position="116"/>
        <end position="119"/>
    </location>
</feature>
<sequence length="170" mass="19275">MNFGIVIFPPKDVQDAANSYRKRFDPHYSLIQPHLTIRESESWDPPTLANAVERLSDVAAKLPPVEVKLNRFSTFYPVSNVVYMALENPKPLERLHEAVCDGPLAVRERKYSFTPHLTVAQGVGGDEMHDIYSSLRPIPLAFSFVVDRLHLLYQTDNGAWTAHQTFLLQG</sequence>
<dbReference type="InterPro" id="IPR022932">
    <property type="entry name" value="YjcG"/>
</dbReference>
<name>A0A5R9GBF8_9BACL</name>
<feature type="active site" description="Proton acceptor" evidence="2">
    <location>
        <position position="116"/>
    </location>
</feature>
<dbReference type="Proteomes" id="UP000309676">
    <property type="component" value="Unassembled WGS sequence"/>
</dbReference>
<comment type="caution">
    <text evidence="3">The sequence shown here is derived from an EMBL/GenBank/DDBJ whole genome shotgun (WGS) entry which is preliminary data.</text>
</comment>
<comment type="similarity">
    <text evidence="2">Belongs to the 2H phosphoesterase superfamily. YjcG family.</text>
</comment>
<feature type="short sequence motif" description="HXTX 1" evidence="2">
    <location>
        <begin position="34"/>
        <end position="37"/>
    </location>
</feature>
<dbReference type="Pfam" id="PF13563">
    <property type="entry name" value="2_5_RNA_ligase2"/>
    <property type="match status" value="1"/>
</dbReference>
<evidence type="ECO:0000313" key="4">
    <source>
        <dbReference type="Proteomes" id="UP000309676"/>
    </source>
</evidence>
<dbReference type="SUPFAM" id="SSF55144">
    <property type="entry name" value="LigT-like"/>
    <property type="match status" value="1"/>
</dbReference>
<gene>
    <name evidence="3" type="ORF">FE782_20815</name>
</gene>
<dbReference type="RefSeq" id="WP_138196213.1">
    <property type="nucleotide sequence ID" value="NZ_VCIW01000015.1"/>
</dbReference>
<reference evidence="3 4" key="1">
    <citation type="submission" date="2019-05" db="EMBL/GenBank/DDBJ databases">
        <authorList>
            <person name="Narsing Rao M.P."/>
            <person name="Li W.J."/>
        </authorList>
    </citation>
    <scope>NUCLEOTIDE SEQUENCE [LARGE SCALE GENOMIC DNA]</scope>
    <source>
        <strain evidence="3 4">SYSU_K30003</strain>
    </source>
</reference>
<dbReference type="PANTHER" id="PTHR40037:SF1">
    <property type="entry name" value="PHOSPHOESTERASE SAOUHSC_00951-RELATED"/>
    <property type="match status" value="1"/>
</dbReference>
<feature type="active site" description="Proton donor" evidence="2">
    <location>
        <position position="34"/>
    </location>
</feature>
<dbReference type="PANTHER" id="PTHR40037">
    <property type="entry name" value="PHOSPHOESTERASE YJCG-RELATED"/>
    <property type="match status" value="1"/>
</dbReference>
<proteinExistence type="inferred from homology"/>
<dbReference type="InterPro" id="IPR009097">
    <property type="entry name" value="Cyclic_Pdiesterase"/>
</dbReference>
<dbReference type="NCBIfam" id="NF010223">
    <property type="entry name" value="PRK13679.1"/>
    <property type="match status" value="1"/>
</dbReference>
<keyword evidence="1 2" id="KW-0378">Hydrolase</keyword>
<accession>A0A5R9GBF8</accession>
<organism evidence="3 4">
    <name type="scientific">Paenibacillus antri</name>
    <dbReference type="NCBI Taxonomy" id="2582848"/>
    <lineage>
        <taxon>Bacteria</taxon>
        <taxon>Bacillati</taxon>
        <taxon>Bacillota</taxon>
        <taxon>Bacilli</taxon>
        <taxon>Bacillales</taxon>
        <taxon>Paenibacillaceae</taxon>
        <taxon>Paenibacillus</taxon>
    </lineage>
</organism>
<dbReference type="InterPro" id="IPR050580">
    <property type="entry name" value="2H_phosphoesterase_YjcG-like"/>
</dbReference>
<dbReference type="AlphaFoldDB" id="A0A5R9GBF8"/>
<dbReference type="EMBL" id="VCIW01000015">
    <property type="protein sequence ID" value="TLS50464.1"/>
    <property type="molecule type" value="Genomic_DNA"/>
</dbReference>
<dbReference type="Gene3D" id="3.90.1140.10">
    <property type="entry name" value="Cyclic phosphodiesterase"/>
    <property type="match status" value="1"/>
</dbReference>
<dbReference type="OrthoDB" id="1524661at2"/>
<keyword evidence="4" id="KW-1185">Reference proteome</keyword>
<dbReference type="GO" id="GO:0016788">
    <property type="term" value="F:hydrolase activity, acting on ester bonds"/>
    <property type="evidence" value="ECO:0007669"/>
    <property type="project" value="UniProtKB-UniRule"/>
</dbReference>
<protein>
    <recommendedName>
        <fullName evidence="2">Putative phosphoesterase FE782_20815</fullName>
        <ecNumber evidence="2">3.1.-.-</ecNumber>
    </recommendedName>
</protein>
<evidence type="ECO:0000256" key="1">
    <source>
        <dbReference type="ARBA" id="ARBA00022801"/>
    </source>
</evidence>
<dbReference type="EC" id="3.1.-.-" evidence="2"/>